<evidence type="ECO:0000256" key="1">
    <source>
        <dbReference type="SAM" id="MobiDB-lite"/>
    </source>
</evidence>
<name>A0A1K2IQN2_9FLAO</name>
<keyword evidence="4" id="KW-1185">Reference proteome</keyword>
<evidence type="ECO:0000313" key="3">
    <source>
        <dbReference type="EMBL" id="SFZ94757.1"/>
    </source>
</evidence>
<dbReference type="AlphaFoldDB" id="A0A1K2IQN2"/>
<protein>
    <submittedName>
        <fullName evidence="3">Double zinc ribbon</fullName>
    </submittedName>
</protein>
<sequence length="89" mass="10076">MGFLKHLLGGKGRGGHHSRRHNRKHDYENRDNYSDSRVKIKSPKCDEKNELSAAFCQKCGLVLGKGKCDNCRQDILLDAKFCPNCGNRT</sequence>
<feature type="region of interest" description="Disordered" evidence="1">
    <location>
        <begin position="1"/>
        <end position="37"/>
    </location>
</feature>
<dbReference type="EMBL" id="FPKV01000005">
    <property type="protein sequence ID" value="SFZ94757.1"/>
    <property type="molecule type" value="Genomic_DNA"/>
</dbReference>
<dbReference type="Proteomes" id="UP000182544">
    <property type="component" value="Unassembled WGS sequence"/>
</dbReference>
<organism evidence="3 4">
    <name type="scientific">Flaviramulus basaltis</name>
    <dbReference type="NCBI Taxonomy" id="369401"/>
    <lineage>
        <taxon>Bacteria</taxon>
        <taxon>Pseudomonadati</taxon>
        <taxon>Bacteroidota</taxon>
        <taxon>Flavobacteriia</taxon>
        <taxon>Flavobacteriales</taxon>
        <taxon>Flavobacteriaceae</taxon>
        <taxon>Flaviramulus</taxon>
    </lineage>
</organism>
<dbReference type="InterPro" id="IPR025874">
    <property type="entry name" value="DZR"/>
</dbReference>
<evidence type="ECO:0000313" key="4">
    <source>
        <dbReference type="Proteomes" id="UP000182544"/>
    </source>
</evidence>
<dbReference type="STRING" id="369401.SAMN05428642_10547"/>
<dbReference type="OrthoDB" id="1178869at2"/>
<proteinExistence type="predicted"/>
<accession>A0A1K2IQN2</accession>
<feature type="compositionally biased region" description="Basic and acidic residues" evidence="1">
    <location>
        <begin position="25"/>
        <end position="37"/>
    </location>
</feature>
<reference evidence="3 4" key="1">
    <citation type="submission" date="2016-10" db="EMBL/GenBank/DDBJ databases">
        <authorList>
            <person name="de Groot N.N."/>
        </authorList>
    </citation>
    <scope>NUCLEOTIDE SEQUENCE [LARGE SCALE GENOMIC DNA]</scope>
    <source>
        <strain evidence="3 4">DSM 18180</strain>
    </source>
</reference>
<dbReference type="RefSeq" id="WP_072403512.1">
    <property type="nucleotide sequence ID" value="NZ_FPKV01000005.1"/>
</dbReference>
<feature type="domain" description="DZANK-type" evidence="2">
    <location>
        <begin position="43"/>
        <end position="86"/>
    </location>
</feature>
<dbReference type="Pfam" id="PF12773">
    <property type="entry name" value="DZR"/>
    <property type="match status" value="1"/>
</dbReference>
<evidence type="ECO:0000259" key="2">
    <source>
        <dbReference type="Pfam" id="PF12773"/>
    </source>
</evidence>
<feature type="compositionally biased region" description="Basic residues" evidence="1">
    <location>
        <begin position="13"/>
        <end position="24"/>
    </location>
</feature>
<gene>
    <name evidence="3" type="ORF">SAMN05428642_10547</name>
</gene>